<evidence type="ECO:0000256" key="17">
    <source>
        <dbReference type="SAM" id="Phobius"/>
    </source>
</evidence>
<proteinExistence type="inferred from homology"/>
<evidence type="ECO:0000313" key="18">
    <source>
        <dbReference type="EMBL" id="KAF7997083.1"/>
    </source>
</evidence>
<comment type="similarity">
    <text evidence="4">Belongs to the sarcoglycan beta/delta/gamma/zeta family.</text>
</comment>
<keyword evidence="19" id="KW-1185">Reference proteome</keyword>
<sequence>MLSLQDTVENNSGSLSVSKAEDNLSSSDDQILNQIPGRSNVASNSIEQISYAQSTKSSSKDLSIISHMQSLTSYDHDKKRYCLWTLTLILAILGILNMLMSIVIMHVLRVSKGMESLEIISDKNLMKFYGRTDLDNIYLEKGIVEGYGNIPMTLNGDNSGIKIRVKNIRHKNPKAEIEISKNGTKITRVESFNVKDKNGNLIFSTNFPNFELPKGVKNINVKIAQTHRIVSPLNKSLRLESNRQVELHGAESLSMEGKEVIWMADNDIRLKSNSSIVIDGKNGIFIDTKKIPIASTQYPQNDKLTGQYKICVCMPQGKLYKIPVSIKNTRINCDNIRTPDNDPCLD</sequence>
<evidence type="ECO:0000256" key="16">
    <source>
        <dbReference type="SAM" id="MobiDB-lite"/>
    </source>
</evidence>
<evidence type="ECO:0000256" key="7">
    <source>
        <dbReference type="ARBA" id="ARBA00022490"/>
    </source>
</evidence>
<evidence type="ECO:0000256" key="6">
    <source>
        <dbReference type="ARBA" id="ARBA00022475"/>
    </source>
</evidence>
<reference evidence="18 19" key="1">
    <citation type="submission" date="2020-08" db="EMBL/GenBank/DDBJ databases">
        <title>Aphidius gifuensis genome sequencing and assembly.</title>
        <authorList>
            <person name="Du Z."/>
        </authorList>
    </citation>
    <scope>NUCLEOTIDE SEQUENCE [LARGE SCALE GENOMIC DNA]</scope>
    <source>
        <strain evidence="18">YNYX2018</strain>
        <tissue evidence="18">Adults</tissue>
    </source>
</reference>
<name>A0A835CX40_APHGI</name>
<keyword evidence="7" id="KW-0963">Cytoplasm</keyword>
<comment type="caution">
    <text evidence="18">The sequence shown here is derived from an EMBL/GenBank/DDBJ whole genome shotgun (WGS) entry which is preliminary data.</text>
</comment>
<keyword evidence="9" id="KW-0735">Signal-anchor</keyword>
<dbReference type="InterPro" id="IPR027659">
    <property type="entry name" value="Sgcb"/>
</dbReference>
<keyword evidence="13" id="KW-0325">Glycoprotein</keyword>
<dbReference type="GO" id="GO:0016012">
    <property type="term" value="C:sarcoglycan complex"/>
    <property type="evidence" value="ECO:0007669"/>
    <property type="project" value="InterPro"/>
</dbReference>
<keyword evidence="11 17" id="KW-0472">Membrane</keyword>
<keyword evidence="10 17" id="KW-1133">Transmembrane helix</keyword>
<comment type="function">
    <text evidence="1">Component of the sarcoglycan complex, a subcomplex of the dystrophin-glycoprotein complex which forms a link between the F-actin cytoskeleton and the extracellular matrix.</text>
</comment>
<dbReference type="OrthoDB" id="5843723at2759"/>
<evidence type="ECO:0000256" key="9">
    <source>
        <dbReference type="ARBA" id="ARBA00022968"/>
    </source>
</evidence>
<feature type="region of interest" description="Disordered" evidence="16">
    <location>
        <begin position="1"/>
        <end position="22"/>
    </location>
</feature>
<evidence type="ECO:0000256" key="4">
    <source>
        <dbReference type="ARBA" id="ARBA00007574"/>
    </source>
</evidence>
<evidence type="ECO:0000256" key="14">
    <source>
        <dbReference type="ARBA" id="ARBA00023212"/>
    </source>
</evidence>
<evidence type="ECO:0000256" key="12">
    <source>
        <dbReference type="ARBA" id="ARBA00023157"/>
    </source>
</evidence>
<evidence type="ECO:0000256" key="11">
    <source>
        <dbReference type="ARBA" id="ARBA00023136"/>
    </source>
</evidence>
<feature type="transmembrane region" description="Helical" evidence="17">
    <location>
        <begin position="81"/>
        <end position="108"/>
    </location>
</feature>
<evidence type="ECO:0000256" key="1">
    <source>
        <dbReference type="ARBA" id="ARBA00002860"/>
    </source>
</evidence>
<dbReference type="Proteomes" id="UP000639338">
    <property type="component" value="Unassembled WGS sequence"/>
</dbReference>
<keyword evidence="14" id="KW-0206">Cytoskeleton</keyword>
<dbReference type="GO" id="GO:0042383">
    <property type="term" value="C:sarcolemma"/>
    <property type="evidence" value="ECO:0007669"/>
    <property type="project" value="UniProtKB-SubCell"/>
</dbReference>
<dbReference type="InterPro" id="IPR006875">
    <property type="entry name" value="Sarcoglycan"/>
</dbReference>
<keyword evidence="12" id="KW-1015">Disulfide bond</keyword>
<dbReference type="PANTHER" id="PTHR21142">
    <property type="entry name" value="SARCOGLYCANS"/>
    <property type="match status" value="1"/>
</dbReference>
<evidence type="ECO:0000256" key="15">
    <source>
        <dbReference type="ARBA" id="ARBA00026041"/>
    </source>
</evidence>
<gene>
    <name evidence="18" type="ORF">HCN44_005360</name>
</gene>
<evidence type="ECO:0000256" key="8">
    <source>
        <dbReference type="ARBA" id="ARBA00022692"/>
    </source>
</evidence>
<dbReference type="GO" id="GO:0005856">
    <property type="term" value="C:cytoskeleton"/>
    <property type="evidence" value="ECO:0007669"/>
    <property type="project" value="UniProtKB-SubCell"/>
</dbReference>
<evidence type="ECO:0000256" key="10">
    <source>
        <dbReference type="ARBA" id="ARBA00022989"/>
    </source>
</evidence>
<evidence type="ECO:0000313" key="19">
    <source>
        <dbReference type="Proteomes" id="UP000639338"/>
    </source>
</evidence>
<evidence type="ECO:0000256" key="2">
    <source>
        <dbReference type="ARBA" id="ARBA00004245"/>
    </source>
</evidence>
<accession>A0A835CX40</accession>
<evidence type="ECO:0000256" key="5">
    <source>
        <dbReference type="ARBA" id="ARBA00015329"/>
    </source>
</evidence>
<evidence type="ECO:0000256" key="13">
    <source>
        <dbReference type="ARBA" id="ARBA00023180"/>
    </source>
</evidence>
<dbReference type="AlphaFoldDB" id="A0A835CX40"/>
<dbReference type="EMBL" id="JACMRX010000001">
    <property type="protein sequence ID" value="KAF7997083.1"/>
    <property type="molecule type" value="Genomic_DNA"/>
</dbReference>
<keyword evidence="8 17" id="KW-0812">Transmembrane</keyword>
<organism evidence="18 19">
    <name type="scientific">Aphidius gifuensis</name>
    <name type="common">Parasitoid wasp</name>
    <dbReference type="NCBI Taxonomy" id="684658"/>
    <lineage>
        <taxon>Eukaryota</taxon>
        <taxon>Metazoa</taxon>
        <taxon>Ecdysozoa</taxon>
        <taxon>Arthropoda</taxon>
        <taxon>Hexapoda</taxon>
        <taxon>Insecta</taxon>
        <taxon>Pterygota</taxon>
        <taxon>Neoptera</taxon>
        <taxon>Endopterygota</taxon>
        <taxon>Hymenoptera</taxon>
        <taxon>Apocrita</taxon>
        <taxon>Ichneumonoidea</taxon>
        <taxon>Braconidae</taxon>
        <taxon>Aphidiinae</taxon>
        <taxon>Aphidius</taxon>
    </lineage>
</organism>
<protein>
    <recommendedName>
        <fullName evidence="5">Beta-sarcoglycan</fullName>
    </recommendedName>
</protein>
<dbReference type="PANTHER" id="PTHR21142:SF2">
    <property type="entry name" value="BETA-SARCOGLYCAN"/>
    <property type="match status" value="1"/>
</dbReference>
<keyword evidence="6" id="KW-1003">Cell membrane</keyword>
<comment type="subunit">
    <text evidence="15">Cross-link to form 2 major subcomplexes: one consisting of SGCB, SGCD and SGCG and the other consisting of SGCB and SGCD. The association between SGCB and SGCG is particularly strong while SGCA is loosely associated with the other sarcoglycans.</text>
</comment>
<comment type="subcellular location">
    <subcellularLocation>
        <location evidence="3">Cell membrane</location>
        <location evidence="3">Sarcolemma</location>
        <topology evidence="3">Single-pass type II membrane protein</topology>
    </subcellularLocation>
    <subcellularLocation>
        <location evidence="2">Cytoplasm</location>
        <location evidence="2">Cytoskeleton</location>
    </subcellularLocation>
</comment>
<dbReference type="Pfam" id="PF04790">
    <property type="entry name" value="Sarcoglycan_1"/>
    <property type="match status" value="1"/>
</dbReference>
<dbReference type="GO" id="GO:0007517">
    <property type="term" value="P:muscle organ development"/>
    <property type="evidence" value="ECO:0007669"/>
    <property type="project" value="InterPro"/>
</dbReference>
<evidence type="ECO:0000256" key="3">
    <source>
        <dbReference type="ARBA" id="ARBA00004274"/>
    </source>
</evidence>